<comment type="caution">
    <text evidence="2">The sequence shown here is derived from an EMBL/GenBank/DDBJ whole genome shotgun (WGS) entry which is preliminary data.</text>
</comment>
<feature type="region of interest" description="Disordered" evidence="1">
    <location>
        <begin position="311"/>
        <end position="349"/>
    </location>
</feature>
<name>A0A1Y1V3T1_9FUNG</name>
<feature type="compositionally biased region" description="Acidic residues" evidence="1">
    <location>
        <begin position="324"/>
        <end position="337"/>
    </location>
</feature>
<keyword evidence="3" id="KW-1185">Reference proteome</keyword>
<dbReference type="OrthoDB" id="1585644at2759"/>
<dbReference type="AlphaFoldDB" id="A0A1Y1V3T1"/>
<reference evidence="2 3" key="1">
    <citation type="submission" date="2016-08" db="EMBL/GenBank/DDBJ databases">
        <title>Genomes of anaerobic fungi encode conserved fungal cellulosomes for biomass hydrolysis.</title>
        <authorList>
            <consortium name="DOE Joint Genome Institute"/>
            <person name="Haitjema C.H."/>
            <person name="Gilmore S.P."/>
            <person name="Henske J.K."/>
            <person name="Solomon K.V."/>
            <person name="De Groot R."/>
            <person name="Kuo A."/>
            <person name="Mondo S.J."/>
            <person name="Salamov A.A."/>
            <person name="Labutti K."/>
            <person name="Zhao Z."/>
            <person name="Chiniquy J."/>
            <person name="Barry K."/>
            <person name="Brewer H.M."/>
            <person name="Purvine S.O."/>
            <person name="Wright A.T."/>
            <person name="Boxma B."/>
            <person name="Van Alen T."/>
            <person name="Hackstein J.H."/>
            <person name="Baker S.E."/>
            <person name="Grigoriev I.V."/>
            <person name="O'Malley M.A."/>
        </authorList>
    </citation>
    <scope>NUCLEOTIDE SEQUENCE [LARGE SCALE GENOMIC DNA]</scope>
    <source>
        <strain evidence="3">finn</strain>
    </source>
</reference>
<dbReference type="PANTHER" id="PTHR12447:SF25">
    <property type="entry name" value="ANKYRIN REPEAT DOMAIN-CONTAINING PROTEIN 13C"/>
    <property type="match status" value="1"/>
</dbReference>
<evidence type="ECO:0000313" key="2">
    <source>
        <dbReference type="EMBL" id="ORX46581.1"/>
    </source>
</evidence>
<evidence type="ECO:0000256" key="1">
    <source>
        <dbReference type="SAM" id="MobiDB-lite"/>
    </source>
</evidence>
<dbReference type="GO" id="GO:0005737">
    <property type="term" value="C:cytoplasm"/>
    <property type="evidence" value="ECO:0007669"/>
    <property type="project" value="TreeGrafter"/>
</dbReference>
<dbReference type="Proteomes" id="UP000193719">
    <property type="component" value="Unassembled WGS sequence"/>
</dbReference>
<gene>
    <name evidence="2" type="ORF">BCR36DRAFT_296911</name>
</gene>
<proteinExistence type="predicted"/>
<dbReference type="PANTHER" id="PTHR12447">
    <property type="entry name" value="ANKYRIN REPEAT DOMAIN-CONTAINING PROTEIN 13"/>
    <property type="match status" value="1"/>
</dbReference>
<evidence type="ECO:0000313" key="3">
    <source>
        <dbReference type="Proteomes" id="UP000193719"/>
    </source>
</evidence>
<protein>
    <submittedName>
        <fullName evidence="2">Uncharacterized protein</fullName>
    </submittedName>
</protein>
<sequence>MTILESFPIHRCIYRNDPQALRELLKDNEIKKRIDECDNHGNTPLNLSLMLDRRNCTIILLNNKCDLLGRNSYGWNSSDEAIMTGDIDIIEKVTLLRWKEYVNIFSCSGGVLEEFTNEVPNLYMKYKLRLKSAIPIIKRLGARDVEEIYKKGSSIRFNTTVAGVDSRGIPKLIKGSISIIGKIDERSDNKKKLYQEFFPNIPQWYINNSLKSKIGVSTLYKFYFDFSDVEIKQKKNSILKKAKKTFTLQNNKTYKIELFKCKNFKIIIRKRKDEAMIGDCKSNIKTNISNVDHINSIFKKLEVLDKADDNKSESDKMVNNTNIDNDDNDESDDESDDGSIYSEDTESFIKSTSVESESVFKKYINENDPKSSLEDPVTVTKIDSILERGFDENGVKVTINDLKYLEKYAPIIIKSYFENRNNGKKTYHSFKSENINYTVSKDGRTKIYEIIDEDTNTLDWEAAYNKRYPQNSDILYEVFSGSHKEAFENDDDIKSSKLINYNKEDIISEEEYFDPSSKENLHMGRVMRIDEEVKNNHSSYKFWLSKENEFPVSISQFKSIIDFFSSIFLDQIYMDGPDKKSSIYNNFSNIFYKNFESDRRFLLKMSK</sequence>
<dbReference type="SUPFAM" id="SSF48403">
    <property type="entry name" value="Ankyrin repeat"/>
    <property type="match status" value="1"/>
</dbReference>
<dbReference type="Gene3D" id="1.25.40.20">
    <property type="entry name" value="Ankyrin repeat-containing domain"/>
    <property type="match status" value="1"/>
</dbReference>
<reference evidence="2 3" key="2">
    <citation type="submission" date="2016-08" db="EMBL/GenBank/DDBJ databases">
        <title>Pervasive Adenine N6-methylation of Active Genes in Fungi.</title>
        <authorList>
            <consortium name="DOE Joint Genome Institute"/>
            <person name="Mondo S.J."/>
            <person name="Dannebaum R.O."/>
            <person name="Kuo R.C."/>
            <person name="Labutti K."/>
            <person name="Haridas S."/>
            <person name="Kuo A."/>
            <person name="Salamov A."/>
            <person name="Ahrendt S.R."/>
            <person name="Lipzen A."/>
            <person name="Sullivan W."/>
            <person name="Andreopoulos W.B."/>
            <person name="Clum A."/>
            <person name="Lindquist E."/>
            <person name="Daum C."/>
            <person name="Ramamoorthy G.K."/>
            <person name="Gryganskyi A."/>
            <person name="Culley D."/>
            <person name="Magnuson J.K."/>
            <person name="James T.Y."/>
            <person name="O'Malley M.A."/>
            <person name="Stajich J.E."/>
            <person name="Spatafora J.W."/>
            <person name="Visel A."/>
            <person name="Grigoriev I.V."/>
        </authorList>
    </citation>
    <scope>NUCLEOTIDE SEQUENCE [LARGE SCALE GENOMIC DNA]</scope>
    <source>
        <strain evidence="3">finn</strain>
    </source>
</reference>
<dbReference type="EMBL" id="MCFH01000034">
    <property type="protein sequence ID" value="ORX46581.1"/>
    <property type="molecule type" value="Genomic_DNA"/>
</dbReference>
<dbReference type="InterPro" id="IPR036770">
    <property type="entry name" value="Ankyrin_rpt-contain_sf"/>
</dbReference>
<organism evidence="2 3">
    <name type="scientific">Piromyces finnis</name>
    <dbReference type="NCBI Taxonomy" id="1754191"/>
    <lineage>
        <taxon>Eukaryota</taxon>
        <taxon>Fungi</taxon>
        <taxon>Fungi incertae sedis</taxon>
        <taxon>Chytridiomycota</taxon>
        <taxon>Chytridiomycota incertae sedis</taxon>
        <taxon>Neocallimastigomycetes</taxon>
        <taxon>Neocallimastigales</taxon>
        <taxon>Neocallimastigaceae</taxon>
        <taxon>Piromyces</taxon>
    </lineage>
</organism>
<accession>A0A1Y1V3T1</accession>
<dbReference type="InterPro" id="IPR021832">
    <property type="entry name" value="ANKRD13"/>
</dbReference>